<dbReference type="EMBL" id="JAEOAQ010000007">
    <property type="protein sequence ID" value="KAG5417084.1"/>
    <property type="molecule type" value="Genomic_DNA"/>
</dbReference>
<evidence type="ECO:0000256" key="1">
    <source>
        <dbReference type="SAM" id="MobiDB-lite"/>
    </source>
</evidence>
<name>A0A8H7ZAT3_9ASCO</name>
<keyword evidence="4" id="KW-1185">Reference proteome</keyword>
<dbReference type="RefSeq" id="XP_067546200.1">
    <property type="nucleotide sequence ID" value="XM_067693817.1"/>
</dbReference>
<accession>A0A8H7ZAT3</accession>
<feature type="region of interest" description="Disordered" evidence="1">
    <location>
        <begin position="99"/>
        <end position="132"/>
    </location>
</feature>
<evidence type="ECO:0000313" key="3">
    <source>
        <dbReference type="EMBL" id="KAG5417084.1"/>
    </source>
</evidence>
<comment type="caution">
    <text evidence="3">The sequence shown here is derived from an EMBL/GenBank/DDBJ whole genome shotgun (WGS) entry which is preliminary data.</text>
</comment>
<dbReference type="GO" id="GO:0031146">
    <property type="term" value="P:SCF-dependent proteasomal ubiquitin-dependent protein catabolic process"/>
    <property type="evidence" value="ECO:0007669"/>
    <property type="project" value="TreeGrafter"/>
</dbReference>
<dbReference type="SMART" id="SM00367">
    <property type="entry name" value="LRR_CC"/>
    <property type="match status" value="2"/>
</dbReference>
<dbReference type="Gene3D" id="3.80.10.10">
    <property type="entry name" value="Ribonuclease Inhibitor"/>
    <property type="match status" value="1"/>
</dbReference>
<feature type="domain" description="F-box/LRR-repeat protein 15-like leucin rich repeat" evidence="2">
    <location>
        <begin position="344"/>
        <end position="493"/>
    </location>
</feature>
<protein>
    <submittedName>
        <fullName evidence="3">AMN1</fullName>
    </submittedName>
</protein>
<sequence>MSYNPTEPLPYDSSDNSLIYNPFSSSCIDKGEDEDKQECLGGQSSFPLKKARRVVSANSLSAFLQRAKKEKRFGSSSSSRSSKPSRWFRGNVYDGTHSVGNVCNSQESSPLSSDLESLPDLTDDDADTPETTPIKASHKFTFLDTISPGRKLVFSGCGQQEESLPSKSAGESIFDVPELVHRILLFVEAQNDCQPREHTPIRRKPLSYNHALLIYGDKESAQQAMAEDNKQQKQEQQQYHHTPSNPLFNCLLVNKLFNRITREILAKTFYFSNDTQFQKYITAISSPNIVSTPIQFQPQSFNLHKLFHSNQSLFNKAICNNINFHNLTSFELFMCPKIYPSWEIFQTCGQKLKTLVITGSKTIDNDFCFMISQYCQNLTHLDLRACELISDSGLYQIAKTNHNLQQVNVGRKNKGYLISDVSIMPLIKNNVNLHTLGLAGTYISDVVMWQMGHSLKSLSRLSLNNCPRLTNSGLTHVLNQPHVFPHLTVLELRFNLQLTDLTSLIHFKNRKTYQYYHQREGETEASAYGELLLVELCETLMYRMRRQELDLDKLISNKIMNDILFWINDQWENDGDLSYIDLLNSRKRKRQ</sequence>
<feature type="compositionally biased region" description="Low complexity" evidence="1">
    <location>
        <begin position="107"/>
        <end position="120"/>
    </location>
</feature>
<dbReference type="InterPro" id="IPR006553">
    <property type="entry name" value="Leu-rich_rpt_Cys-con_subtyp"/>
</dbReference>
<dbReference type="InterPro" id="IPR057207">
    <property type="entry name" value="FBXL15_LRR"/>
</dbReference>
<organism evidence="3 4">
    <name type="scientific">Candida metapsilosis</name>
    <dbReference type="NCBI Taxonomy" id="273372"/>
    <lineage>
        <taxon>Eukaryota</taxon>
        <taxon>Fungi</taxon>
        <taxon>Dikarya</taxon>
        <taxon>Ascomycota</taxon>
        <taxon>Saccharomycotina</taxon>
        <taxon>Pichiomycetes</taxon>
        <taxon>Debaryomycetaceae</taxon>
        <taxon>Candida/Lodderomyces clade</taxon>
        <taxon>Candida</taxon>
    </lineage>
</organism>
<dbReference type="PANTHER" id="PTHR13318">
    <property type="entry name" value="PARTNER OF PAIRED, ISOFORM B-RELATED"/>
    <property type="match status" value="1"/>
</dbReference>
<dbReference type="GeneID" id="93653346"/>
<dbReference type="GO" id="GO:0019005">
    <property type="term" value="C:SCF ubiquitin ligase complex"/>
    <property type="evidence" value="ECO:0007669"/>
    <property type="project" value="TreeGrafter"/>
</dbReference>
<evidence type="ECO:0000259" key="2">
    <source>
        <dbReference type="Pfam" id="PF25372"/>
    </source>
</evidence>
<dbReference type="OrthoDB" id="550575at2759"/>
<dbReference type="Pfam" id="PF25372">
    <property type="entry name" value="DUF7885"/>
    <property type="match status" value="1"/>
</dbReference>
<gene>
    <name evidence="3" type="ORF">I9W82_004717</name>
</gene>
<reference evidence="3 4" key="1">
    <citation type="submission" date="2020-12" db="EMBL/GenBank/DDBJ databases">
        <title>Effect of drift, selection, and recombination on the evolution of hybrid genomes in Candida yeast pathogens.</title>
        <authorList>
            <person name="Mixao V."/>
            <person name="Ksiezopolska E."/>
            <person name="Saus E."/>
            <person name="Boekhout T."/>
            <person name="Gacser A."/>
            <person name="Gabaldon T."/>
        </authorList>
    </citation>
    <scope>NUCLEOTIDE SEQUENCE [LARGE SCALE GENOMIC DNA]</scope>
    <source>
        <strain evidence="3 4">BP57</strain>
    </source>
</reference>
<dbReference type="InterPro" id="IPR032675">
    <property type="entry name" value="LRR_dom_sf"/>
</dbReference>
<dbReference type="SUPFAM" id="SSF52047">
    <property type="entry name" value="RNI-like"/>
    <property type="match status" value="1"/>
</dbReference>
<evidence type="ECO:0000313" key="4">
    <source>
        <dbReference type="Proteomes" id="UP000669133"/>
    </source>
</evidence>
<proteinExistence type="predicted"/>
<dbReference type="Proteomes" id="UP000669133">
    <property type="component" value="Unassembled WGS sequence"/>
</dbReference>
<dbReference type="AlphaFoldDB" id="A0A8H7ZAT3"/>
<dbReference type="PANTHER" id="PTHR13318:SF95">
    <property type="entry name" value="F-BOX PROTEIN YLR352W"/>
    <property type="match status" value="1"/>
</dbReference>